<evidence type="ECO:0000256" key="1">
    <source>
        <dbReference type="SAM" id="SignalP"/>
    </source>
</evidence>
<dbReference type="Proteomes" id="UP001190700">
    <property type="component" value="Unassembled WGS sequence"/>
</dbReference>
<keyword evidence="4" id="KW-1185">Reference proteome</keyword>
<dbReference type="Pfam" id="PF07749">
    <property type="entry name" value="ERp29"/>
    <property type="match status" value="1"/>
</dbReference>
<feature type="domain" description="Endoplasmic reticulum resident protein 29 C-terminal" evidence="2">
    <location>
        <begin position="94"/>
        <end position="187"/>
    </location>
</feature>
<organism evidence="3 4">
    <name type="scientific">Cymbomonas tetramitiformis</name>
    <dbReference type="NCBI Taxonomy" id="36881"/>
    <lineage>
        <taxon>Eukaryota</taxon>
        <taxon>Viridiplantae</taxon>
        <taxon>Chlorophyta</taxon>
        <taxon>Pyramimonadophyceae</taxon>
        <taxon>Pyramimonadales</taxon>
        <taxon>Pyramimonadaceae</taxon>
        <taxon>Cymbomonas</taxon>
    </lineage>
</organism>
<dbReference type="InterPro" id="IPR036356">
    <property type="entry name" value="ERp29_C_sf"/>
</dbReference>
<dbReference type="PANTHER" id="PTHR12211:SF0">
    <property type="entry name" value="ENDOPLASMIC RETICULUM RESIDENT PROTEIN 29"/>
    <property type="match status" value="1"/>
</dbReference>
<dbReference type="InterPro" id="IPR016855">
    <property type="entry name" value="ERp29"/>
</dbReference>
<sequence length="194" mass="21275">MANCTCKAPVFLCSVILGVSILVGVHAGKFDPQAGTEVALANNVTTYPTFMMFPSSDRTTQTPLEYTGDTGFADAAYADLLAFVRLFEREKASRIYAMDYLAQEFLKAGDPAAKDDVIQRTQTAAEGFKPPKQNAAEIYVKLMVKAQKKGAGYFVSEKQRLQGLLDSATNEDNIKSFTNRLTILEAFQDETEST</sequence>
<reference evidence="3 4" key="1">
    <citation type="journal article" date="2015" name="Genome Biol. Evol.">
        <title>Comparative Genomics of a Bacterivorous Green Alga Reveals Evolutionary Causalities and Consequences of Phago-Mixotrophic Mode of Nutrition.</title>
        <authorList>
            <person name="Burns J.A."/>
            <person name="Paasch A."/>
            <person name="Narechania A."/>
            <person name="Kim E."/>
        </authorList>
    </citation>
    <scope>NUCLEOTIDE SEQUENCE [LARGE SCALE GENOMIC DNA]</scope>
    <source>
        <strain evidence="3 4">PLY_AMNH</strain>
    </source>
</reference>
<feature type="chain" id="PRO_5042266606" description="Endoplasmic reticulum resident protein 29 C-terminal domain-containing protein" evidence="1">
    <location>
        <begin position="28"/>
        <end position="194"/>
    </location>
</feature>
<evidence type="ECO:0000313" key="3">
    <source>
        <dbReference type="EMBL" id="KAK3286847.1"/>
    </source>
</evidence>
<keyword evidence="1" id="KW-0732">Signal</keyword>
<dbReference type="EMBL" id="LGRX02001111">
    <property type="protein sequence ID" value="KAK3286847.1"/>
    <property type="molecule type" value="Genomic_DNA"/>
</dbReference>
<evidence type="ECO:0000259" key="2">
    <source>
        <dbReference type="Pfam" id="PF07749"/>
    </source>
</evidence>
<dbReference type="AlphaFoldDB" id="A0AAE0LIW4"/>
<proteinExistence type="predicted"/>
<evidence type="ECO:0000313" key="4">
    <source>
        <dbReference type="Proteomes" id="UP001190700"/>
    </source>
</evidence>
<gene>
    <name evidence="3" type="ORF">CYMTET_5618</name>
</gene>
<comment type="caution">
    <text evidence="3">The sequence shown here is derived from an EMBL/GenBank/DDBJ whole genome shotgun (WGS) entry which is preliminary data.</text>
</comment>
<protein>
    <recommendedName>
        <fullName evidence="2">Endoplasmic reticulum resident protein 29 C-terminal domain-containing protein</fullName>
    </recommendedName>
</protein>
<dbReference type="GO" id="GO:0005783">
    <property type="term" value="C:endoplasmic reticulum"/>
    <property type="evidence" value="ECO:0007669"/>
    <property type="project" value="InterPro"/>
</dbReference>
<dbReference type="InterPro" id="IPR011679">
    <property type="entry name" value="ERp29_C"/>
</dbReference>
<dbReference type="SUPFAM" id="SSF47933">
    <property type="entry name" value="ERP29 C domain-like"/>
    <property type="match status" value="1"/>
</dbReference>
<accession>A0AAE0LIW4</accession>
<feature type="signal peptide" evidence="1">
    <location>
        <begin position="1"/>
        <end position="27"/>
    </location>
</feature>
<name>A0AAE0LIW4_9CHLO</name>
<dbReference type="Gene3D" id="1.20.1150.12">
    <property type="entry name" value="Endoplasmic reticulum resident protein 29, C-terminal domain"/>
    <property type="match status" value="1"/>
</dbReference>
<dbReference type="PANTHER" id="PTHR12211">
    <property type="entry name" value="ENDOPLASMIC RETICULUM PROTEIN ERP29"/>
    <property type="match status" value="1"/>
</dbReference>